<feature type="region of interest" description="Disordered" evidence="18">
    <location>
        <begin position="374"/>
        <end position="411"/>
    </location>
</feature>
<dbReference type="GO" id="GO:0140943">
    <property type="term" value="F:histone H4K20 trimethyltransferase activity"/>
    <property type="evidence" value="ECO:0007669"/>
    <property type="project" value="UniProtKB-EC"/>
</dbReference>
<keyword evidence="5" id="KW-0808">Transferase</keyword>
<dbReference type="RefSeq" id="XP_026283989.1">
    <property type="nucleotide sequence ID" value="XM_026428204.2"/>
</dbReference>
<evidence type="ECO:0000256" key="14">
    <source>
        <dbReference type="ARBA" id="ARBA00049497"/>
    </source>
</evidence>
<dbReference type="KEGG" id="foc:113210292"/>
<dbReference type="GO" id="GO:0008270">
    <property type="term" value="F:zinc ion binding"/>
    <property type="evidence" value="ECO:0007669"/>
    <property type="project" value="UniProtKB-KW"/>
</dbReference>
<feature type="domain" description="SET" evidence="19">
    <location>
        <begin position="5"/>
        <end position="340"/>
    </location>
</feature>
<comment type="catalytic activity">
    <reaction evidence="12">
        <text>L-lysyl(36)-[histone H3] + 3 S-adenosyl-L-methionine = N(6),N(6),N(6)-trimethyl-L-lysyl(36)-[histone H3] + 3 S-adenosyl-L-homocysteine + 3 H(+)</text>
        <dbReference type="Rhea" id="RHEA:60324"/>
        <dbReference type="Rhea" id="RHEA-COMP:9785"/>
        <dbReference type="Rhea" id="RHEA-COMP:15536"/>
        <dbReference type="ChEBI" id="CHEBI:15378"/>
        <dbReference type="ChEBI" id="CHEBI:29969"/>
        <dbReference type="ChEBI" id="CHEBI:57856"/>
        <dbReference type="ChEBI" id="CHEBI:59789"/>
        <dbReference type="ChEBI" id="CHEBI:61961"/>
        <dbReference type="EC" id="2.1.1.359"/>
    </reaction>
</comment>
<dbReference type="RefSeq" id="XP_026283988.1">
    <property type="nucleotide sequence ID" value="XM_026428203.2"/>
</dbReference>
<organism evidence="20 22">
    <name type="scientific">Frankliniella occidentalis</name>
    <name type="common">Western flower thrips</name>
    <name type="synonym">Euthrips occidentalis</name>
    <dbReference type="NCBI Taxonomy" id="133901"/>
    <lineage>
        <taxon>Eukaryota</taxon>
        <taxon>Metazoa</taxon>
        <taxon>Ecdysozoa</taxon>
        <taxon>Arthropoda</taxon>
        <taxon>Hexapoda</taxon>
        <taxon>Insecta</taxon>
        <taxon>Pterygota</taxon>
        <taxon>Neoptera</taxon>
        <taxon>Paraneoptera</taxon>
        <taxon>Thysanoptera</taxon>
        <taxon>Terebrantia</taxon>
        <taxon>Thripoidea</taxon>
        <taxon>Thripidae</taxon>
        <taxon>Frankliniella</taxon>
    </lineage>
</organism>
<keyword evidence="3" id="KW-0963">Cytoplasm</keyword>
<evidence type="ECO:0000313" key="21">
    <source>
        <dbReference type="RefSeq" id="XP_026283988.1"/>
    </source>
</evidence>
<dbReference type="Pfam" id="PF00856">
    <property type="entry name" value="SET"/>
    <property type="match status" value="1"/>
</dbReference>
<evidence type="ECO:0000256" key="17">
    <source>
        <dbReference type="ARBA" id="ARBA00049806"/>
    </source>
</evidence>
<keyword evidence="6" id="KW-0949">S-adenosyl-L-methionine</keyword>
<keyword evidence="9" id="KW-0862">Zinc</keyword>
<dbReference type="GO" id="GO:0140955">
    <property type="term" value="F:histone H3K36 trimethyltransferase activity"/>
    <property type="evidence" value="ECO:0007669"/>
    <property type="project" value="UniProtKB-EC"/>
</dbReference>
<dbReference type="RefSeq" id="XP_026283990.1">
    <property type="nucleotide sequence ID" value="XM_026428205.2"/>
</dbReference>
<dbReference type="GO" id="GO:0032259">
    <property type="term" value="P:methylation"/>
    <property type="evidence" value="ECO:0007669"/>
    <property type="project" value="UniProtKB-KW"/>
</dbReference>
<evidence type="ECO:0000256" key="6">
    <source>
        <dbReference type="ARBA" id="ARBA00022691"/>
    </source>
</evidence>
<evidence type="ECO:0000259" key="19">
    <source>
        <dbReference type="PROSITE" id="PS50280"/>
    </source>
</evidence>
<dbReference type="EC" id="2.1.1.372" evidence="10"/>
<comment type="subcellular location">
    <subcellularLocation>
        <location evidence="1">Cytoplasm</location>
    </subcellularLocation>
</comment>
<reference evidence="21 22" key="1">
    <citation type="submission" date="2025-04" db="UniProtKB">
        <authorList>
            <consortium name="RefSeq"/>
        </authorList>
    </citation>
    <scope>IDENTIFICATION</scope>
    <source>
        <tissue evidence="21 22">Whole organism</tissue>
    </source>
</reference>
<dbReference type="EC" id="2.1.1.359" evidence="2"/>
<gene>
    <name evidence="21 22 23 24" type="primary">LOC113210292</name>
</gene>
<dbReference type="PANTHER" id="PTHR46402:SF2">
    <property type="entry name" value="HISTONE-LYSINE N-TRIMETHYLTRANSFERASE SMYD5"/>
    <property type="match status" value="1"/>
</dbReference>
<dbReference type="Gene3D" id="2.170.270.10">
    <property type="entry name" value="SET domain"/>
    <property type="match status" value="1"/>
</dbReference>
<evidence type="ECO:0000256" key="16">
    <source>
        <dbReference type="ARBA" id="ARBA00049789"/>
    </source>
</evidence>
<dbReference type="SUPFAM" id="SSF144232">
    <property type="entry name" value="HIT/MYND zinc finger-like"/>
    <property type="match status" value="1"/>
</dbReference>
<feature type="compositionally biased region" description="Acidic residues" evidence="18">
    <location>
        <begin position="378"/>
        <end position="398"/>
    </location>
</feature>
<keyword evidence="20" id="KW-1185">Reference proteome</keyword>
<evidence type="ECO:0000256" key="10">
    <source>
        <dbReference type="ARBA" id="ARBA00024057"/>
    </source>
</evidence>
<dbReference type="GeneID" id="113210292"/>
<dbReference type="AlphaFoldDB" id="A0A6J1SRR3"/>
<dbReference type="InterPro" id="IPR046341">
    <property type="entry name" value="SET_dom_sf"/>
</dbReference>
<dbReference type="Proteomes" id="UP000504606">
    <property type="component" value="Unplaced"/>
</dbReference>
<evidence type="ECO:0000256" key="3">
    <source>
        <dbReference type="ARBA" id="ARBA00022490"/>
    </source>
</evidence>
<evidence type="ECO:0000313" key="22">
    <source>
        <dbReference type="RefSeq" id="XP_026283989.1"/>
    </source>
</evidence>
<evidence type="ECO:0000256" key="12">
    <source>
        <dbReference type="ARBA" id="ARBA00047545"/>
    </source>
</evidence>
<dbReference type="SMART" id="SM00317">
    <property type="entry name" value="SET"/>
    <property type="match status" value="1"/>
</dbReference>
<keyword evidence="8" id="KW-0863">Zinc-finger</keyword>
<sequence length="411" mass="46177">MMSPLGVEVRYVDDLKGKGLFAVRAFKAGEVVFEEQPLVCCQFAWNQAYGYLSCDYCMRPLESAEENARRLSGKPELVLPYPQCCVTAKNQHTECGACGVRYCSVSCLEQAWAKYHRTLCTQARTRDASLGQHPLDMLNDAWKQMHYPPETTSIMLLARIIAMIHQENDKERIMHTFMQFCHRVVNHEDEIAHKLLGEQFQGQLEMLRTLILQALPSDNASHNWLTPEGFRSLVALVGTNGQGVGTSSLSEWVKKVSALSLGPPDKQALDVFINKLYDDLEEVVGSFLNCEGSALYSLQSSCNHSCIPNAEPSFPYSDFRLVMTATRNVQPGDEITISYLDECTLERSRHSRLKMLRENYLFNCQCIKCEAQAGDPDITSDDEGDNDSEEELMDDECVENGATNMGVNPPQ</sequence>
<dbReference type="GO" id="GO:0005737">
    <property type="term" value="C:cytoplasm"/>
    <property type="evidence" value="ECO:0007669"/>
    <property type="project" value="UniProtKB-SubCell"/>
</dbReference>
<dbReference type="PROSITE" id="PS50280">
    <property type="entry name" value="SET"/>
    <property type="match status" value="1"/>
</dbReference>
<evidence type="ECO:0000256" key="4">
    <source>
        <dbReference type="ARBA" id="ARBA00022603"/>
    </source>
</evidence>
<evidence type="ECO:0000256" key="8">
    <source>
        <dbReference type="ARBA" id="ARBA00022771"/>
    </source>
</evidence>
<dbReference type="OrthoDB" id="438641at2759"/>
<evidence type="ECO:0000313" key="24">
    <source>
        <dbReference type="RefSeq" id="XP_026283991.1"/>
    </source>
</evidence>
<evidence type="ECO:0000256" key="18">
    <source>
        <dbReference type="SAM" id="MobiDB-lite"/>
    </source>
</evidence>
<dbReference type="CDD" id="cd10521">
    <property type="entry name" value="SET_SMYD5"/>
    <property type="match status" value="1"/>
</dbReference>
<dbReference type="GO" id="GO:0045814">
    <property type="term" value="P:negative regulation of gene expression, epigenetic"/>
    <property type="evidence" value="ECO:0007669"/>
    <property type="project" value="TreeGrafter"/>
</dbReference>
<comment type="catalytic activity">
    <reaction evidence="13">
        <text>L-lysyl(20)-[histone H4] + 3 S-adenosyl-L-methionine = N(6),N(6),N(6)-trimethyl-L-lysyl(20)-[histone H4] + 3 S-adenosyl-L-homocysteine + 3 H(+)</text>
        <dbReference type="Rhea" id="RHEA:64456"/>
        <dbReference type="Rhea" id="RHEA-COMP:15554"/>
        <dbReference type="Rhea" id="RHEA-COMP:15998"/>
        <dbReference type="ChEBI" id="CHEBI:15378"/>
        <dbReference type="ChEBI" id="CHEBI:29969"/>
        <dbReference type="ChEBI" id="CHEBI:57856"/>
        <dbReference type="ChEBI" id="CHEBI:59789"/>
        <dbReference type="ChEBI" id="CHEBI:61961"/>
        <dbReference type="EC" id="2.1.1.372"/>
    </reaction>
</comment>
<proteinExistence type="predicted"/>
<evidence type="ECO:0000313" key="23">
    <source>
        <dbReference type="RefSeq" id="XP_026283990.1"/>
    </source>
</evidence>
<accession>A0A6J1SRR3</accession>
<dbReference type="InterPro" id="IPR044422">
    <property type="entry name" value="SMYD5_SET"/>
</dbReference>
<feature type="compositionally biased region" description="Polar residues" evidence="18">
    <location>
        <begin position="401"/>
        <end position="411"/>
    </location>
</feature>
<evidence type="ECO:0000256" key="9">
    <source>
        <dbReference type="ARBA" id="ARBA00022833"/>
    </source>
</evidence>
<dbReference type="RefSeq" id="XP_026283991.1">
    <property type="nucleotide sequence ID" value="XM_026428206.2"/>
</dbReference>
<evidence type="ECO:0000256" key="13">
    <source>
        <dbReference type="ARBA" id="ARBA00048081"/>
    </source>
</evidence>
<dbReference type="InterPro" id="IPR001214">
    <property type="entry name" value="SET_dom"/>
</dbReference>
<evidence type="ECO:0000256" key="1">
    <source>
        <dbReference type="ARBA" id="ARBA00004496"/>
    </source>
</evidence>
<evidence type="ECO:0000256" key="5">
    <source>
        <dbReference type="ARBA" id="ARBA00022679"/>
    </source>
</evidence>
<evidence type="ECO:0000256" key="2">
    <source>
        <dbReference type="ARBA" id="ARBA00012178"/>
    </source>
</evidence>
<keyword evidence="7" id="KW-0479">Metal-binding</keyword>
<keyword evidence="4" id="KW-0489">Methyltransferase</keyword>
<dbReference type="SUPFAM" id="SSF82199">
    <property type="entry name" value="SET domain"/>
    <property type="match status" value="1"/>
</dbReference>
<dbReference type="CTD" id="10322"/>
<name>A0A6J1SRR3_FRAOC</name>
<comment type="catalytic activity">
    <reaction evidence="14">
        <text>L-lysyl-[protein] + 3 S-adenosyl-L-methionine = N(6),N(6),N(6)-trimethyl-L-lysyl-[protein] + 3 S-adenosyl-L-homocysteine + 3 H(+)</text>
        <dbReference type="Rhea" id="RHEA:54192"/>
        <dbReference type="Rhea" id="RHEA-COMP:9752"/>
        <dbReference type="Rhea" id="RHEA-COMP:13826"/>
        <dbReference type="ChEBI" id="CHEBI:15378"/>
        <dbReference type="ChEBI" id="CHEBI:29969"/>
        <dbReference type="ChEBI" id="CHEBI:57856"/>
        <dbReference type="ChEBI" id="CHEBI:59789"/>
        <dbReference type="ChEBI" id="CHEBI:61961"/>
    </reaction>
    <physiologicalReaction direction="left-to-right" evidence="14">
        <dbReference type="Rhea" id="RHEA:54193"/>
    </physiologicalReaction>
</comment>
<evidence type="ECO:0000256" key="15">
    <source>
        <dbReference type="ARBA" id="ARBA00049768"/>
    </source>
</evidence>
<protein>
    <recommendedName>
        <fullName evidence="15">Protein-lysine N-trimethyltransferase SMYD5</fullName>
        <ecNumber evidence="2">2.1.1.359</ecNumber>
        <ecNumber evidence="10">2.1.1.372</ecNumber>
    </recommendedName>
    <alternativeName>
        <fullName evidence="11">SET and MYND domain-containing protein 5</fullName>
    </alternativeName>
    <alternativeName>
        <fullName evidence="16">[histone H3]-lysine20 N-trimethyltransferase SMYD5</fullName>
    </alternativeName>
    <alternativeName>
        <fullName evidence="17">[histone H4]-lysine36 N-trimethyltransferase SMYD5</fullName>
    </alternativeName>
</protein>
<evidence type="ECO:0000256" key="7">
    <source>
        <dbReference type="ARBA" id="ARBA00022723"/>
    </source>
</evidence>
<evidence type="ECO:0000256" key="11">
    <source>
        <dbReference type="ARBA" id="ARBA00033038"/>
    </source>
</evidence>
<dbReference type="PANTHER" id="PTHR46402">
    <property type="entry name" value="SET AND MYND DOMAIN-CONTAINING PROTEIN 5"/>
    <property type="match status" value="1"/>
</dbReference>
<evidence type="ECO:0000313" key="20">
    <source>
        <dbReference type="Proteomes" id="UP000504606"/>
    </source>
</evidence>